<reference evidence="1 2" key="1">
    <citation type="submission" date="2019-07" db="EMBL/GenBank/DDBJ databases">
        <title>Whole genome shotgun sequence of Nocardia ninae NBRC 108245.</title>
        <authorList>
            <person name="Hosoyama A."/>
            <person name="Uohara A."/>
            <person name="Ohji S."/>
            <person name="Ichikawa N."/>
        </authorList>
    </citation>
    <scope>NUCLEOTIDE SEQUENCE [LARGE SCALE GENOMIC DNA]</scope>
    <source>
        <strain evidence="1 2">NBRC 108245</strain>
    </source>
</reference>
<proteinExistence type="predicted"/>
<name>A0A511MK10_9NOCA</name>
<evidence type="ECO:0000313" key="1">
    <source>
        <dbReference type="EMBL" id="GEM40964.1"/>
    </source>
</evidence>
<keyword evidence="2" id="KW-1185">Reference proteome</keyword>
<dbReference type="EMBL" id="BJXA01000044">
    <property type="protein sequence ID" value="GEM40964.1"/>
    <property type="molecule type" value="Genomic_DNA"/>
</dbReference>
<protein>
    <recommendedName>
        <fullName evidence="3">DUF4351 domain-containing protein</fullName>
    </recommendedName>
</protein>
<evidence type="ECO:0000313" key="2">
    <source>
        <dbReference type="Proteomes" id="UP000321424"/>
    </source>
</evidence>
<dbReference type="AlphaFoldDB" id="A0A511MK10"/>
<accession>A0A511MK10</accession>
<comment type="caution">
    <text evidence="1">The sequence shown here is derived from an EMBL/GenBank/DDBJ whole genome shotgun (WGS) entry which is preliminary data.</text>
</comment>
<gene>
    <name evidence="1" type="ORF">NN4_54830</name>
</gene>
<dbReference type="Proteomes" id="UP000321424">
    <property type="component" value="Unassembled WGS sequence"/>
</dbReference>
<sequence>MPSSVHEAMHCLPARNEYIDVIMAALPAGAARHFLEMLMMTKSGPYVSAHFNELYAEGKSEGVAQGKAQSLLILAVKHFPTGPQIEAKVNSCTDPAQLDQWTRRAITADSIEEVFAD</sequence>
<evidence type="ECO:0008006" key="3">
    <source>
        <dbReference type="Google" id="ProtNLM"/>
    </source>
</evidence>
<organism evidence="1 2">
    <name type="scientific">Nocardia ninae NBRC 108245</name>
    <dbReference type="NCBI Taxonomy" id="1210091"/>
    <lineage>
        <taxon>Bacteria</taxon>
        <taxon>Bacillati</taxon>
        <taxon>Actinomycetota</taxon>
        <taxon>Actinomycetes</taxon>
        <taxon>Mycobacteriales</taxon>
        <taxon>Nocardiaceae</taxon>
        <taxon>Nocardia</taxon>
    </lineage>
</organism>